<name>A0A6G0TE42_APHGL</name>
<proteinExistence type="predicted"/>
<keyword evidence="2" id="KW-1185">Reference proteome</keyword>
<comment type="caution">
    <text evidence="1">The sequence shown here is derived from an EMBL/GenBank/DDBJ whole genome shotgun (WGS) entry which is preliminary data.</text>
</comment>
<gene>
    <name evidence="1" type="ORF">AGLY_010494</name>
</gene>
<dbReference type="Proteomes" id="UP000475862">
    <property type="component" value="Unassembled WGS sequence"/>
</dbReference>
<organism evidence="1 2">
    <name type="scientific">Aphis glycines</name>
    <name type="common">Soybean aphid</name>
    <dbReference type="NCBI Taxonomy" id="307491"/>
    <lineage>
        <taxon>Eukaryota</taxon>
        <taxon>Metazoa</taxon>
        <taxon>Ecdysozoa</taxon>
        <taxon>Arthropoda</taxon>
        <taxon>Hexapoda</taxon>
        <taxon>Insecta</taxon>
        <taxon>Pterygota</taxon>
        <taxon>Neoptera</taxon>
        <taxon>Paraneoptera</taxon>
        <taxon>Hemiptera</taxon>
        <taxon>Sternorrhyncha</taxon>
        <taxon>Aphidomorpha</taxon>
        <taxon>Aphidoidea</taxon>
        <taxon>Aphididae</taxon>
        <taxon>Aphidini</taxon>
        <taxon>Aphis</taxon>
        <taxon>Aphis</taxon>
    </lineage>
</organism>
<dbReference type="AlphaFoldDB" id="A0A6G0TE42"/>
<dbReference type="EMBL" id="VYZN01000041">
    <property type="protein sequence ID" value="KAE9531288.1"/>
    <property type="molecule type" value="Genomic_DNA"/>
</dbReference>
<protein>
    <submittedName>
        <fullName evidence="1">Uncharacterized protein</fullName>
    </submittedName>
</protein>
<sequence>MHFYYYYLAGKYNLNLSPLEQDQLSFRVHDPKWIYFKLLKIRLRMIAMFKYFSLVTNKFHFLQIFTCLPNNKYAREKCIFLKMLLKAANKIKSTLFLTANCNTSSNVLNVSSAKTAIIVLNDCFRRHFKIQIVVVLSLLSYINVNKVNKFKMSTFPNTANHSTFLLFLDQIIHYHGNKTFKTQERPRIANSITPVITTTVLCQTRRLIITSIHNRTLMPLIVEYNNQNIIISTVLKRVR</sequence>
<evidence type="ECO:0000313" key="1">
    <source>
        <dbReference type="EMBL" id="KAE9531288.1"/>
    </source>
</evidence>
<reference evidence="1 2" key="1">
    <citation type="submission" date="2019-08" db="EMBL/GenBank/DDBJ databases">
        <title>The genome of the soybean aphid Biotype 1, its phylome, world population structure and adaptation to the North American continent.</title>
        <authorList>
            <person name="Giordano R."/>
            <person name="Donthu R.K."/>
            <person name="Hernandez A.G."/>
            <person name="Wright C.L."/>
            <person name="Zimin A.V."/>
        </authorList>
    </citation>
    <scope>NUCLEOTIDE SEQUENCE [LARGE SCALE GENOMIC DNA]</scope>
    <source>
        <tissue evidence="1">Whole aphids</tissue>
    </source>
</reference>
<evidence type="ECO:0000313" key="2">
    <source>
        <dbReference type="Proteomes" id="UP000475862"/>
    </source>
</evidence>
<accession>A0A6G0TE42</accession>